<dbReference type="Pfam" id="PF12796">
    <property type="entry name" value="Ank_2"/>
    <property type="match status" value="2"/>
</dbReference>
<feature type="region of interest" description="Disordered" evidence="2">
    <location>
        <begin position="1253"/>
        <end position="1273"/>
    </location>
</feature>
<feature type="region of interest" description="Disordered" evidence="2">
    <location>
        <begin position="349"/>
        <end position="371"/>
    </location>
</feature>
<dbReference type="Pfam" id="PF18755">
    <property type="entry name" value="RAMA"/>
    <property type="match status" value="1"/>
</dbReference>
<feature type="region of interest" description="Disordered" evidence="2">
    <location>
        <begin position="787"/>
        <end position="812"/>
    </location>
</feature>
<feature type="region of interest" description="Disordered" evidence="2">
    <location>
        <begin position="1301"/>
        <end position="1384"/>
    </location>
</feature>
<feature type="domain" description="RAMA" evidence="3">
    <location>
        <begin position="1376"/>
        <end position="1474"/>
    </location>
</feature>
<dbReference type="GeneID" id="112919756"/>
<evidence type="ECO:0000259" key="3">
    <source>
        <dbReference type="Pfam" id="PF18755"/>
    </source>
</evidence>
<feature type="region of interest" description="Disordered" evidence="2">
    <location>
        <begin position="450"/>
        <end position="471"/>
    </location>
</feature>
<proteinExistence type="predicted"/>
<feature type="repeat" description="ANK" evidence="1">
    <location>
        <begin position="939"/>
        <end position="971"/>
    </location>
</feature>
<dbReference type="PANTHER" id="PTHR24176">
    <property type="entry name" value="ANKYRIN REPEAT DOMAIN-CONTAINING PROTEIN 31-RELATED"/>
    <property type="match status" value="1"/>
</dbReference>
<feature type="repeat" description="ANK" evidence="1">
    <location>
        <begin position="248"/>
        <end position="280"/>
    </location>
</feature>
<dbReference type="SUPFAM" id="SSF48403">
    <property type="entry name" value="Ankyrin repeat"/>
    <property type="match status" value="1"/>
</dbReference>
<feature type="repeat" description="ANK" evidence="1">
    <location>
        <begin position="972"/>
        <end position="1004"/>
    </location>
</feature>
<dbReference type="PANTHER" id="PTHR24176:SF14">
    <property type="entry name" value="ANKYRIN REPEAT DOMAIN-CONTAINING PROTEIN 31"/>
    <property type="match status" value="1"/>
</dbReference>
<feature type="compositionally biased region" description="Basic and acidic residues" evidence="2">
    <location>
        <begin position="787"/>
        <end position="802"/>
    </location>
</feature>
<feature type="compositionally biased region" description="Basic and acidic residues" evidence="2">
    <location>
        <begin position="1358"/>
        <end position="1372"/>
    </location>
</feature>
<reference evidence="5" key="1">
    <citation type="submission" date="2025-08" db="UniProtKB">
        <authorList>
            <consortium name="RefSeq"/>
        </authorList>
    </citation>
    <scope>IDENTIFICATION</scope>
    <source>
        <tissue evidence="5">Cell line</tissue>
    </source>
</reference>
<feature type="repeat" description="ANK" evidence="1">
    <location>
        <begin position="281"/>
        <end position="313"/>
    </location>
</feature>
<feature type="region of interest" description="Disordered" evidence="2">
    <location>
        <begin position="1129"/>
        <end position="1152"/>
    </location>
</feature>
<accession>A0ABM4YS06</accession>
<protein>
    <submittedName>
        <fullName evidence="5">Ankyrin repeat domain-containing protein 31 isoform X2</fullName>
    </submittedName>
</protein>
<feature type="region of interest" description="Disordered" evidence="2">
    <location>
        <begin position="584"/>
        <end position="610"/>
    </location>
</feature>
<dbReference type="InterPro" id="IPR036770">
    <property type="entry name" value="Ankyrin_rpt-contain_sf"/>
</dbReference>
<evidence type="ECO:0000313" key="4">
    <source>
        <dbReference type="Proteomes" id="UP001652641"/>
    </source>
</evidence>
<keyword evidence="1" id="KW-0040">ANK repeat</keyword>
<gene>
    <name evidence="5" type="primary">ANKRD31</name>
</gene>
<evidence type="ECO:0000313" key="5">
    <source>
        <dbReference type="RefSeq" id="XP_072593075.1"/>
    </source>
</evidence>
<name>A0ABM4YS06_VULVU</name>
<dbReference type="RefSeq" id="XP_072593075.1">
    <property type="nucleotide sequence ID" value="XM_072736974.1"/>
</dbReference>
<organism evidence="4 5">
    <name type="scientific">Vulpes vulpes</name>
    <name type="common">Red fox</name>
    <dbReference type="NCBI Taxonomy" id="9627"/>
    <lineage>
        <taxon>Eukaryota</taxon>
        <taxon>Metazoa</taxon>
        <taxon>Chordata</taxon>
        <taxon>Craniata</taxon>
        <taxon>Vertebrata</taxon>
        <taxon>Euteleostomi</taxon>
        <taxon>Mammalia</taxon>
        <taxon>Eutheria</taxon>
        <taxon>Laurasiatheria</taxon>
        <taxon>Carnivora</taxon>
        <taxon>Caniformia</taxon>
        <taxon>Canidae</taxon>
        <taxon>Vulpes</taxon>
    </lineage>
</organism>
<sequence>MSKNKIMPLSETALLQQPQDEMEQNQALFQNRKSFPLFTVSFSQAKLSLNHQSIQGPEAENSEILPNPEKTLGDPNPFGLQTLVHQNVPSCDPLNNKGNSNSVENKSDQDIPCVLRRSSRLKGRDAKHIDDMYKMPEKILPKILVCEDQTTNKSSTKNFRMQDPALKIQGKGKNMYSTRLKNREQIRRNQKLAGKKEKMKMDKISLSRINRRNIFGENLLYQAALHNDVDLIHCYITKGGNVNQPSYAGWTALHEASVGGFYQAASELLKGGAHVNIKGMYQITPLHDAVINGHYKVAELLLLNGADPLLRSDNGKCALDEAKDSCMKRLLEKYVPKYQKHYLTSAQKNSTDSLDIEEANQHKKPKFSSKNLIGFVRDENSNRQKSEHVEVDKGNKEGLFINKEDVYEHCQKDSKDTKFGKFKHKQSTFNEIHSTRRLRKKGLQNIKGVNTSMSKDKGRRNTGQKRTQVDDPKQEICIPRKARAVSSSRRINRLVTGQPDTLQAFDDLPEKSHKLFSPALSSLKNGLGNNIEACLVPKETHIQSLDLSDNQEMKFLGSTDQEEAVLFSRLSLQKEIKLPLVTTDQQPHTHQEQQHISPYKSPENSNSGQKCENLSKWENSFVSFIKENFNNVDDDDCFTSEKTVTCKTVVCSTGCKNHCNYKENVTTRKEMDFQQLVPSEDHFSQENELKICSLTIQQEAVNLSDSDNTIGPEQRVAIYEQCKSKTSFDHSHGNSEHTSLACPRTFSTQEASKLTSHVKLFKRPQDFSSRAPTPLMDQTDIHIVEKVNEGEDPKKNCNDGSRETSSSNGPLSTVVNSQVIETTAVEKRKQDLPKSKTIHDTVFYSTDNISKELTNISQLRQKEEKEISHIADEELTSNINGDESTMRNGEKEEKTDSEIHMSNIQECKKVQNFRKRQNLLKATRSQETKTAGINKRRARGESRLHLAARRRTLSLVKAPIESGADVNLKDNAGWTPLHKASTKRSNDKIVELLKAGANVNCEKLDGILPLHDAAANNHLKHQAISAILQDIEEKQGNLLEFEIRTPEDAEQCIEKMLEIKEIMDYVLAKQKAERDDLAKKYRVSIESFKQGVLREQLANLATRQKSLLVVAKKQKKITQKIQNYKNITSLSGPSLRKPPSSSEISSEKDSQDLISLENSLQPQSGSLSLVSLTCGSMQETPLSPETWNSSPNTNTCVNSETVRREFSGNELNSKQNVNDGTFDGSPKSRRADGTKIKLPSQPVALIAQREYSQRGNDLTEPPAPEREPCNHPSAVTNTLNIAATTSILARNDAHPSAVVCDQAPTSCDPKRGKRKIASQQPSRGTLESLTHQGTDVLGSNTGHQTKSYPKKPAFTVRRANDSHSSSHSERGRQHIIKKPVNSSTAPRKKCMQIKDLILLGRINPGKDILEFKTQETTHKASVLLSGKIKVENGQIYQNPVTWLKDLLGGNSYVTWNYAWSKVTYLGKELLKYVSEEVPVSAEPNVVLQQHQPCLPGTSRESMQSIPPYLQINEVLLISDQEFLPCHIMDQHWKFYVECEELTF</sequence>
<dbReference type="InterPro" id="IPR002110">
    <property type="entry name" value="Ankyrin_rpt"/>
</dbReference>
<feature type="region of interest" description="Disordered" evidence="2">
    <location>
        <begin position="1211"/>
        <end position="1234"/>
    </location>
</feature>
<keyword evidence="4" id="KW-1185">Reference proteome</keyword>
<evidence type="ECO:0000256" key="1">
    <source>
        <dbReference type="PROSITE-ProRule" id="PRU00023"/>
    </source>
</evidence>
<dbReference type="PROSITE" id="PS50088">
    <property type="entry name" value="ANK_REPEAT"/>
    <property type="match status" value="4"/>
</dbReference>
<dbReference type="InterPro" id="IPR042334">
    <property type="entry name" value="ANKRD31"/>
</dbReference>
<dbReference type="SMART" id="SM00248">
    <property type="entry name" value="ANK"/>
    <property type="match status" value="5"/>
</dbReference>
<feature type="compositionally biased region" description="Polar residues" evidence="2">
    <location>
        <begin position="803"/>
        <end position="812"/>
    </location>
</feature>
<dbReference type="PROSITE" id="PS50297">
    <property type="entry name" value="ANK_REP_REGION"/>
    <property type="match status" value="4"/>
</dbReference>
<evidence type="ECO:0000256" key="2">
    <source>
        <dbReference type="SAM" id="MobiDB-lite"/>
    </source>
</evidence>
<feature type="region of interest" description="Disordered" evidence="2">
    <location>
        <begin position="89"/>
        <end position="109"/>
    </location>
</feature>
<dbReference type="Gene3D" id="1.25.40.20">
    <property type="entry name" value="Ankyrin repeat-containing domain"/>
    <property type="match status" value="2"/>
</dbReference>
<dbReference type="InterPro" id="IPR040843">
    <property type="entry name" value="RAMA"/>
</dbReference>
<feature type="compositionally biased region" description="Polar residues" evidence="2">
    <location>
        <begin position="1317"/>
        <end position="1347"/>
    </location>
</feature>
<dbReference type="Proteomes" id="UP001652641">
    <property type="component" value="Chromosome 14"/>
</dbReference>